<keyword evidence="3" id="KW-1185">Reference proteome</keyword>
<dbReference type="EMBL" id="JANIEX010000804">
    <property type="protein sequence ID" value="KAJ3563026.1"/>
    <property type="molecule type" value="Genomic_DNA"/>
</dbReference>
<evidence type="ECO:0000313" key="2">
    <source>
        <dbReference type="EMBL" id="KAJ3563026.1"/>
    </source>
</evidence>
<sequence length="147" mass="16146">MMQKLGLSTALGSSSAGLDFPTRSRRFTTLPQANGSPVATYSARPAPPGGFYITKPADFRPSTCLHLRDHTENLGKVYANLQGTSKNKKKIPPKPSRSSKRLHAHLDKNKAKPIVEISIPKSRVPAVSRWMVSEDWVKGAEVPKQLE</sequence>
<dbReference type="Proteomes" id="UP001213000">
    <property type="component" value="Unassembled WGS sequence"/>
</dbReference>
<dbReference type="AlphaFoldDB" id="A0AAD5VLF9"/>
<evidence type="ECO:0000313" key="3">
    <source>
        <dbReference type="Proteomes" id="UP001213000"/>
    </source>
</evidence>
<protein>
    <submittedName>
        <fullName evidence="2">Uncharacterized protein</fullName>
    </submittedName>
</protein>
<accession>A0AAD5VLF9</accession>
<evidence type="ECO:0000256" key="1">
    <source>
        <dbReference type="SAM" id="MobiDB-lite"/>
    </source>
</evidence>
<comment type="caution">
    <text evidence="2">The sequence shown here is derived from an EMBL/GenBank/DDBJ whole genome shotgun (WGS) entry which is preliminary data.</text>
</comment>
<proteinExistence type="predicted"/>
<feature type="compositionally biased region" description="Basic residues" evidence="1">
    <location>
        <begin position="86"/>
        <end position="103"/>
    </location>
</feature>
<feature type="region of interest" description="Disordered" evidence="1">
    <location>
        <begin position="83"/>
        <end position="109"/>
    </location>
</feature>
<reference evidence="2" key="1">
    <citation type="submission" date="2022-07" db="EMBL/GenBank/DDBJ databases">
        <title>Genome Sequence of Leucocoprinus birnbaumii.</title>
        <authorList>
            <person name="Buettner E."/>
        </authorList>
    </citation>
    <scope>NUCLEOTIDE SEQUENCE</scope>
    <source>
        <strain evidence="2">VT141</strain>
    </source>
</reference>
<name>A0AAD5VLF9_9AGAR</name>
<gene>
    <name evidence="2" type="ORF">NP233_g9203</name>
</gene>
<organism evidence="2 3">
    <name type="scientific">Leucocoprinus birnbaumii</name>
    <dbReference type="NCBI Taxonomy" id="56174"/>
    <lineage>
        <taxon>Eukaryota</taxon>
        <taxon>Fungi</taxon>
        <taxon>Dikarya</taxon>
        <taxon>Basidiomycota</taxon>
        <taxon>Agaricomycotina</taxon>
        <taxon>Agaricomycetes</taxon>
        <taxon>Agaricomycetidae</taxon>
        <taxon>Agaricales</taxon>
        <taxon>Agaricineae</taxon>
        <taxon>Agaricaceae</taxon>
        <taxon>Leucocoprinus</taxon>
    </lineage>
</organism>